<dbReference type="GO" id="GO:0008168">
    <property type="term" value="F:methyltransferase activity"/>
    <property type="evidence" value="ECO:0007669"/>
    <property type="project" value="UniProtKB-KW"/>
</dbReference>
<dbReference type="Gene3D" id="3.40.50.150">
    <property type="entry name" value="Vaccinia Virus protein VP39"/>
    <property type="match status" value="1"/>
</dbReference>
<dbReference type="CDD" id="cd02440">
    <property type="entry name" value="AdoMet_MTases"/>
    <property type="match status" value="1"/>
</dbReference>
<dbReference type="Pfam" id="PF13649">
    <property type="entry name" value="Methyltransf_25"/>
    <property type="match status" value="1"/>
</dbReference>
<protein>
    <submittedName>
        <fullName evidence="2">Methyltransferase</fullName>
    </submittedName>
</protein>
<keyword evidence="2" id="KW-0808">Transferase</keyword>
<dbReference type="PANTHER" id="PTHR42912">
    <property type="entry name" value="METHYLTRANSFERASE"/>
    <property type="match status" value="1"/>
</dbReference>
<gene>
    <name evidence="2" type="ORF">BJP25_14950</name>
</gene>
<dbReference type="RefSeq" id="WP_075974479.1">
    <property type="nucleotide sequence ID" value="NZ_MKQR01000009.1"/>
</dbReference>
<comment type="caution">
    <text evidence="2">The sequence shown here is derived from an EMBL/GenBank/DDBJ whole genome shotgun (WGS) entry which is preliminary data.</text>
</comment>
<evidence type="ECO:0000313" key="2">
    <source>
        <dbReference type="EMBL" id="OLR93583.1"/>
    </source>
</evidence>
<dbReference type="AlphaFoldDB" id="A0A1Q9LNK5"/>
<accession>A0A1Q9LNK5</accession>
<keyword evidence="2" id="KW-0489">Methyltransferase</keyword>
<dbReference type="EMBL" id="MKQR01000009">
    <property type="protein sequence ID" value="OLR93583.1"/>
    <property type="molecule type" value="Genomic_DNA"/>
</dbReference>
<keyword evidence="3" id="KW-1185">Reference proteome</keyword>
<dbReference type="InterPro" id="IPR029063">
    <property type="entry name" value="SAM-dependent_MTases_sf"/>
</dbReference>
<dbReference type="Proteomes" id="UP000186040">
    <property type="component" value="Unassembled WGS sequence"/>
</dbReference>
<organism evidence="2 3">
    <name type="scientific">Actinokineospora bangkokensis</name>
    <dbReference type="NCBI Taxonomy" id="1193682"/>
    <lineage>
        <taxon>Bacteria</taxon>
        <taxon>Bacillati</taxon>
        <taxon>Actinomycetota</taxon>
        <taxon>Actinomycetes</taxon>
        <taxon>Pseudonocardiales</taxon>
        <taxon>Pseudonocardiaceae</taxon>
        <taxon>Actinokineospora</taxon>
    </lineage>
</organism>
<dbReference type="GO" id="GO:0032259">
    <property type="term" value="P:methylation"/>
    <property type="evidence" value="ECO:0007669"/>
    <property type="project" value="UniProtKB-KW"/>
</dbReference>
<evidence type="ECO:0000313" key="3">
    <source>
        <dbReference type="Proteomes" id="UP000186040"/>
    </source>
</evidence>
<dbReference type="STRING" id="1193682.BJP25_14950"/>
<evidence type="ECO:0000259" key="1">
    <source>
        <dbReference type="Pfam" id="PF13649"/>
    </source>
</evidence>
<dbReference type="SUPFAM" id="SSF53335">
    <property type="entry name" value="S-adenosyl-L-methionine-dependent methyltransferases"/>
    <property type="match status" value="1"/>
</dbReference>
<dbReference type="InterPro" id="IPR050508">
    <property type="entry name" value="Methyltransf_Superfamily"/>
</dbReference>
<sequence length="208" mass="21983">MGSANVEFWEEHYRGADPEWGTRVNVVLAELVERFAPVAGRALELGCGHGGDALWLAGRGWDVVAVDASSVALGRVAERAAAAGLGGLVRTEQHDLPETFPDGEFDLVCASYFHTPVEVDRDAALRLAAGAVAAGGVLVVVDHASLAPWSWRAGEDVRFPAPEELVASLGVGDGWEVLRCAAPRREARHVSGQTAVVTDNVVVARRLG</sequence>
<reference evidence="2 3" key="1">
    <citation type="submission" date="2016-10" db="EMBL/GenBank/DDBJ databases">
        <title>The Draft Genome Sequence of Actinokineospora bangkokensis 44EHWT reveals the biosynthetic pathway of antifungal compounds Thailandins with unusual extender unit butylmalonyl-CoA.</title>
        <authorList>
            <person name="Greule A."/>
            <person name="Intra B."/>
            <person name="Flemming S."/>
            <person name="Rommel M.G."/>
            <person name="Panbangred W."/>
            <person name="Bechthold A."/>
        </authorList>
    </citation>
    <scope>NUCLEOTIDE SEQUENCE [LARGE SCALE GENOMIC DNA]</scope>
    <source>
        <strain evidence="2 3">44EHW</strain>
    </source>
</reference>
<name>A0A1Q9LNK5_9PSEU</name>
<dbReference type="OrthoDB" id="9786503at2"/>
<dbReference type="InterPro" id="IPR041698">
    <property type="entry name" value="Methyltransf_25"/>
</dbReference>
<proteinExistence type="predicted"/>
<feature type="domain" description="Methyltransferase" evidence="1">
    <location>
        <begin position="43"/>
        <end position="136"/>
    </location>
</feature>